<evidence type="ECO:0000313" key="4">
    <source>
        <dbReference type="EMBL" id="WKK86637.2"/>
    </source>
</evidence>
<accession>A0AA49JD08</accession>
<dbReference type="PROSITE" id="PS51257">
    <property type="entry name" value="PROKAR_LIPOPROTEIN"/>
    <property type="match status" value="1"/>
</dbReference>
<dbReference type="Pfam" id="PF13372">
    <property type="entry name" value="Alginate_exp"/>
    <property type="match status" value="1"/>
</dbReference>
<dbReference type="EMBL" id="CP129970">
    <property type="protein sequence ID" value="WKK86637.2"/>
    <property type="molecule type" value="Genomic_DNA"/>
</dbReference>
<dbReference type="Proteomes" id="UP001244443">
    <property type="component" value="Chromosome"/>
</dbReference>
<evidence type="ECO:0000256" key="1">
    <source>
        <dbReference type="SAM" id="SignalP"/>
    </source>
</evidence>
<evidence type="ECO:0000259" key="2">
    <source>
        <dbReference type="Pfam" id="PF13372"/>
    </source>
</evidence>
<keyword evidence="1" id="KW-0732">Signal</keyword>
<dbReference type="KEGG" id="marp:QYS47_11890"/>
<reference evidence="3 5" key="1">
    <citation type="submission" date="2023-08" db="EMBL/GenBank/DDBJ databases">
        <title>Comparative genomics and taxonomic characterization of three novel marine species of genus Marivirga.</title>
        <authorList>
            <person name="Muhammad N."/>
            <person name="Kim S.-G."/>
        </authorList>
    </citation>
    <scope>NUCLEOTIDE SEQUENCE</scope>
    <source>
        <strain evidence="4 5">ABR2-2</strain>
        <strain evidence="3">BKB1-2</strain>
    </source>
</reference>
<gene>
    <name evidence="3" type="ORF">QYS47_11890</name>
    <name evidence="4" type="ORF">QYS48_06940</name>
</gene>
<feature type="signal peptide" evidence="1">
    <location>
        <begin position="1"/>
        <end position="20"/>
    </location>
</feature>
<evidence type="ECO:0000313" key="5">
    <source>
        <dbReference type="Proteomes" id="UP001244443"/>
    </source>
</evidence>
<dbReference type="AlphaFoldDB" id="A0AA49JD08"/>
<sequence length="423" mass="48019">MKKTFLTPIILFLSVSCAFAQFSMDAEFRARSEYRDGSRILLDDTMTPSFVSSQRTRLVSTYIDDGFEFKFTIQNARIWGQDDERGNVPNLNLAEGYLKYNISDAFSVKVGRQHLVLDDGRIFGLRNWNDIAVSHDLAKVTYQNKGFTIQTGGAYNNQKNIYQEADYTLSYYKYLVFFHANKKFDNGLSVSLLHSTDANQDPNDINRHFERQTTGAYLQFKNSGPFSLQASAYYQYGTHTSGLDQQANLFSVIPAYKVNDKVKLFAGMNHLSGNDQTEVNPTVNRSFNKLFGDGHRYYGLMDYFLNVESNTQGAGVNEMMAGIYYTFKPGTELEVSYHGFNVAGALVDPNETALTTANGKYGDEIDLQLKHKINKYLSIRFAYATMFATPTMEIIKGGDSNRYQQWALVMLSAKPNLFKFDKK</sequence>
<dbReference type="RefSeq" id="WP_308357966.1">
    <property type="nucleotide sequence ID" value="NZ_CP129968.2"/>
</dbReference>
<name>A0AA49JD08_9BACT</name>
<evidence type="ECO:0000313" key="3">
    <source>
        <dbReference type="EMBL" id="WKK82666.2"/>
    </source>
</evidence>
<dbReference type="EMBL" id="CP129968">
    <property type="protein sequence ID" value="WKK82666.2"/>
    <property type="molecule type" value="Genomic_DNA"/>
</dbReference>
<proteinExistence type="predicted"/>
<accession>A0AA49JDR5</accession>
<protein>
    <submittedName>
        <fullName evidence="3">Alginate export family protein</fullName>
    </submittedName>
</protein>
<dbReference type="InterPro" id="IPR025388">
    <property type="entry name" value="Alginate_export_dom"/>
</dbReference>
<keyword evidence="5" id="KW-1185">Reference proteome</keyword>
<feature type="domain" description="Alginate export" evidence="2">
    <location>
        <begin position="22"/>
        <end position="388"/>
    </location>
</feature>
<dbReference type="Proteomes" id="UP001232019">
    <property type="component" value="Chromosome"/>
</dbReference>
<feature type="chain" id="PRO_5044704632" evidence="1">
    <location>
        <begin position="21"/>
        <end position="423"/>
    </location>
</feature>
<organism evidence="3">
    <name type="scientific">Marivirga arenosa</name>
    <dbReference type="NCBI Taxonomy" id="3059076"/>
    <lineage>
        <taxon>Bacteria</taxon>
        <taxon>Pseudomonadati</taxon>
        <taxon>Bacteroidota</taxon>
        <taxon>Cytophagia</taxon>
        <taxon>Cytophagales</taxon>
        <taxon>Marivirgaceae</taxon>
        <taxon>Marivirga</taxon>
    </lineage>
</organism>
<dbReference type="SUPFAM" id="SSF56935">
    <property type="entry name" value="Porins"/>
    <property type="match status" value="1"/>
</dbReference>